<dbReference type="PIRSF" id="PIRSF002096">
    <property type="entry name" value="HnS"/>
    <property type="match status" value="1"/>
</dbReference>
<evidence type="ECO:0000256" key="2">
    <source>
        <dbReference type="ARBA" id="ARBA00010610"/>
    </source>
</evidence>
<feature type="region of interest" description="Disordered" evidence="7">
    <location>
        <begin position="109"/>
        <end position="135"/>
    </location>
</feature>
<dbReference type="Proteomes" id="UP001629953">
    <property type="component" value="Unassembled WGS sequence"/>
</dbReference>
<proteinExistence type="inferred from homology"/>
<gene>
    <name evidence="9" type="ORF">ABUE30_00800</name>
</gene>
<keyword evidence="6" id="KW-0175">Coiled coil</keyword>
<dbReference type="InterPro" id="IPR027444">
    <property type="entry name" value="H-NS_C_dom"/>
</dbReference>
<comment type="caution">
    <text evidence="9">The sequence shown here is derived from an EMBL/GenBank/DDBJ whole genome shotgun (WGS) entry which is preliminary data.</text>
</comment>
<evidence type="ECO:0000313" key="9">
    <source>
        <dbReference type="EMBL" id="MFM2483628.1"/>
    </source>
</evidence>
<name>A0ABW9G256_9GAMM</name>
<dbReference type="SUPFAM" id="SSF81273">
    <property type="entry name" value="H-NS histone-like proteins"/>
    <property type="match status" value="2"/>
</dbReference>
<accession>A0ABW9G256</accession>
<evidence type="ECO:0000256" key="1">
    <source>
        <dbReference type="ARBA" id="ARBA00004453"/>
    </source>
</evidence>
<evidence type="ECO:0000256" key="6">
    <source>
        <dbReference type="SAM" id="Coils"/>
    </source>
</evidence>
<dbReference type="SMART" id="SM00528">
    <property type="entry name" value="HNS"/>
    <property type="match status" value="1"/>
</dbReference>
<keyword evidence="10" id="KW-1185">Reference proteome</keyword>
<feature type="compositionally biased region" description="Basic and acidic residues" evidence="7">
    <location>
        <begin position="125"/>
        <end position="135"/>
    </location>
</feature>
<dbReference type="RefSeq" id="WP_408621759.1">
    <property type="nucleotide sequence ID" value="NZ_JBEQCT010000001.1"/>
</dbReference>
<evidence type="ECO:0000256" key="3">
    <source>
        <dbReference type="ARBA" id="ARBA00022490"/>
    </source>
</evidence>
<dbReference type="InterPro" id="IPR027454">
    <property type="entry name" value="Histone_HNS_N"/>
</dbReference>
<dbReference type="Pfam" id="PF22470">
    <property type="entry name" value="Histone_HNS_N"/>
    <property type="match status" value="1"/>
</dbReference>
<protein>
    <recommendedName>
        <fullName evidence="5">DNA-binding protein</fullName>
    </recommendedName>
</protein>
<comment type="subcellular location">
    <subcellularLocation>
        <location evidence="1">Cytoplasm</location>
        <location evidence="1">Nucleoid</location>
    </subcellularLocation>
</comment>
<reference evidence="9 10" key="1">
    <citation type="journal article" date="2013" name="Int. J. Syst. Evol. Microbiol.">
        <title>Celerinatantimonas yamalensis sp. nov., a cold-adapted diazotrophic bacterium from a cold permafrost brine.</title>
        <authorList>
            <person name="Shcherbakova V."/>
            <person name="Chuvilskaya N."/>
            <person name="Rivkina E."/>
            <person name="Demidov N."/>
            <person name="Uchaeva V."/>
            <person name="Suetin S."/>
            <person name="Suzina N."/>
            <person name="Gilichinsky D."/>
        </authorList>
    </citation>
    <scope>NUCLEOTIDE SEQUENCE [LARGE SCALE GENOMIC DNA]</scope>
    <source>
        <strain evidence="9 10">C7</strain>
    </source>
</reference>
<evidence type="ECO:0000256" key="5">
    <source>
        <dbReference type="PIRNR" id="PIRNR002096"/>
    </source>
</evidence>
<feature type="domain" description="DNA-binding protein H-NS-like C-terminal" evidence="8">
    <location>
        <begin position="88"/>
        <end position="135"/>
    </location>
</feature>
<dbReference type="EMBL" id="JBEQCT010000001">
    <property type="protein sequence ID" value="MFM2483628.1"/>
    <property type="molecule type" value="Genomic_DNA"/>
</dbReference>
<dbReference type="PANTHER" id="PTHR38097:SF2">
    <property type="entry name" value="DNA-BINDING PROTEIN STPA"/>
    <property type="match status" value="1"/>
</dbReference>
<feature type="coiled-coil region" evidence="6">
    <location>
        <begin position="26"/>
        <end position="56"/>
    </location>
</feature>
<evidence type="ECO:0000256" key="4">
    <source>
        <dbReference type="ARBA" id="ARBA00023125"/>
    </source>
</evidence>
<evidence type="ECO:0000256" key="7">
    <source>
        <dbReference type="SAM" id="MobiDB-lite"/>
    </source>
</evidence>
<keyword evidence="3" id="KW-0963">Cytoplasm</keyword>
<evidence type="ECO:0000259" key="8">
    <source>
        <dbReference type="SMART" id="SM00528"/>
    </source>
</evidence>
<comment type="similarity">
    <text evidence="2 5">Belongs to the histone-like protein H-NS family.</text>
</comment>
<dbReference type="InterPro" id="IPR054180">
    <property type="entry name" value="H-NS-like_N"/>
</dbReference>
<sequence>MSDFLKTFLNARSLKAATKELSLEQMEETLSKLDAIVQERRDFEETRREQEEMKLKKIQHYKELMEQDGIDPSELVEVLETKPVTQGRRKRAPLPPKYRYFENGVEKTWTGQGRTPAAIQQAIDNEGKTKDDFLI</sequence>
<keyword evidence="4 5" id="KW-0238">DNA-binding</keyword>
<organism evidence="9 10">
    <name type="scientific">Celerinatantimonas yamalensis</name>
    <dbReference type="NCBI Taxonomy" id="559956"/>
    <lineage>
        <taxon>Bacteria</taxon>
        <taxon>Pseudomonadati</taxon>
        <taxon>Pseudomonadota</taxon>
        <taxon>Gammaproteobacteria</taxon>
        <taxon>Celerinatantimonadaceae</taxon>
        <taxon>Celerinatantimonas</taxon>
    </lineage>
</organism>
<evidence type="ECO:0000313" key="10">
    <source>
        <dbReference type="Proteomes" id="UP001629953"/>
    </source>
</evidence>
<dbReference type="Gene3D" id="1.10.287.1050">
    <property type="entry name" value="H-NS histone-like proteins"/>
    <property type="match status" value="1"/>
</dbReference>
<dbReference type="InterPro" id="IPR037150">
    <property type="entry name" value="H-NS_C_dom_sf"/>
</dbReference>
<dbReference type="Gene3D" id="4.10.430.10">
    <property type="entry name" value="Histone-like protein H-NS, C-terminal domain"/>
    <property type="match status" value="1"/>
</dbReference>
<dbReference type="PANTHER" id="PTHR38097">
    <property type="match status" value="1"/>
</dbReference>
<dbReference type="InterPro" id="IPR001801">
    <property type="entry name" value="Histone_HNS"/>
</dbReference>
<dbReference type="Pfam" id="PF00816">
    <property type="entry name" value="Histone_HNS"/>
    <property type="match status" value="1"/>
</dbReference>